<name>A0A1L0DDD8_9ASCO</name>
<sequence length="281" mass="31883">MIRLARNYATKFVEKCPPPAYDTGCTHCQIPTFPPDKQIDYAKDLNGTAASMWKHVLVLLHGVTDFHILPSKIDLVPGSLANHFESIKRKMLSPLHPVTLSDALVSDLNIPFGGKQKVFLYPDHKQVTFDMENLPQFIEHYLLPESSPTQVYNPFVSTPQLSHKRVLHPELFDESEIDMDLVLICGHTQRDIRCGELAPLLKDEFERVLERENLSSSVKVGLISHIGGHDYAGNVIYFPKTSQPIWYGRVFPDRVQGIVKETIIGKKIIKALYRGVNEQQE</sequence>
<dbReference type="CDD" id="cd03062">
    <property type="entry name" value="TRX_Fd_Sucrase"/>
    <property type="match status" value="1"/>
</dbReference>
<accession>A0A1L0DDD8</accession>
<gene>
    <name evidence="3" type="ORF">SAMEA4029009_CIC11G00000001083</name>
</gene>
<dbReference type="InterPro" id="IPR036249">
    <property type="entry name" value="Thioredoxin-like_sf"/>
</dbReference>
<dbReference type="EMBL" id="LT635764">
    <property type="protein sequence ID" value="SGZ50398.1"/>
    <property type="molecule type" value="Genomic_DNA"/>
</dbReference>
<reference evidence="3 4" key="1">
    <citation type="submission" date="2016-10" db="EMBL/GenBank/DDBJ databases">
        <authorList>
            <person name="de Groot N.N."/>
        </authorList>
    </citation>
    <scope>NUCLEOTIDE SEQUENCE [LARGE SCALE GENOMIC DNA]</scope>
    <source>
        <strain evidence="3 4">PYCC 4715</strain>
    </source>
</reference>
<dbReference type="AlphaFoldDB" id="A0A1L0DDD8"/>
<dbReference type="Pfam" id="PF06999">
    <property type="entry name" value="Suc_Fer-like"/>
    <property type="match status" value="1"/>
</dbReference>
<dbReference type="SUPFAM" id="SSF52833">
    <property type="entry name" value="Thioredoxin-like"/>
    <property type="match status" value="1"/>
</dbReference>
<dbReference type="InterPro" id="IPR009737">
    <property type="entry name" value="Aim32/Apd1-like"/>
</dbReference>
<evidence type="ECO:0000313" key="3">
    <source>
        <dbReference type="EMBL" id="SGZ50398.1"/>
    </source>
</evidence>
<comment type="similarity">
    <text evidence="1">Belongs to the AIM32 family.</text>
</comment>
<proteinExistence type="inferred from homology"/>
<organism evidence="3 4">
    <name type="scientific">Sungouiella intermedia</name>
    <dbReference type="NCBI Taxonomy" id="45354"/>
    <lineage>
        <taxon>Eukaryota</taxon>
        <taxon>Fungi</taxon>
        <taxon>Dikarya</taxon>
        <taxon>Ascomycota</taxon>
        <taxon>Saccharomycotina</taxon>
        <taxon>Pichiomycetes</taxon>
        <taxon>Metschnikowiaceae</taxon>
        <taxon>Sungouiella</taxon>
    </lineage>
</organism>
<evidence type="ECO:0000256" key="1">
    <source>
        <dbReference type="ARBA" id="ARBA00038208"/>
    </source>
</evidence>
<protein>
    <recommendedName>
        <fullName evidence="2">Altered inheritance of mitochondria protein 32</fullName>
    </recommendedName>
</protein>
<dbReference type="PANTHER" id="PTHR31902:SF7">
    <property type="entry name" value="ALTERED INHERITANCE OF MITOCHONDRIA PROTEIN 32"/>
    <property type="match status" value="1"/>
</dbReference>
<dbReference type="Proteomes" id="UP000182259">
    <property type="component" value="Chromosome I"/>
</dbReference>
<evidence type="ECO:0000256" key="2">
    <source>
        <dbReference type="ARBA" id="ARBA00040895"/>
    </source>
</evidence>
<evidence type="ECO:0000313" key="4">
    <source>
        <dbReference type="Proteomes" id="UP000182259"/>
    </source>
</evidence>
<dbReference type="Gene3D" id="3.40.30.10">
    <property type="entry name" value="Glutaredoxin"/>
    <property type="match status" value="1"/>
</dbReference>
<dbReference type="PANTHER" id="PTHR31902">
    <property type="entry name" value="ACTIN PATCHES DISTAL PROTEIN 1"/>
    <property type="match status" value="1"/>
</dbReference>